<dbReference type="PANTHER" id="PTHR42942:SF1">
    <property type="entry name" value="ALKYLTRANSFERASE-LIKE PROTEIN 1"/>
    <property type="match status" value="1"/>
</dbReference>
<dbReference type="RefSeq" id="WP_160879585.1">
    <property type="nucleotide sequence ID" value="NZ_WUEK01000014.1"/>
</dbReference>
<feature type="domain" description="Methylated-DNA-[protein]-cysteine S-methyltransferase DNA binding" evidence="3">
    <location>
        <begin position="18"/>
        <end position="78"/>
    </location>
</feature>
<dbReference type="Gene3D" id="1.10.10.10">
    <property type="entry name" value="Winged helix-like DNA-binding domain superfamily/Winged helix DNA-binding domain"/>
    <property type="match status" value="1"/>
</dbReference>
<dbReference type="PANTHER" id="PTHR42942">
    <property type="entry name" value="6-O-METHYLGUANINE DNA METHYLTRANSFERASE"/>
    <property type="match status" value="1"/>
</dbReference>
<keyword evidence="4" id="KW-0489">Methyltransferase</keyword>
<dbReference type="AlphaFoldDB" id="A0A6L7F3A9"/>
<name>A0A6L7F3A9_9ACTN</name>
<protein>
    <submittedName>
        <fullName evidence="4">Cysteine methyltransferase</fullName>
    </submittedName>
</protein>
<dbReference type="SUPFAM" id="SSF46767">
    <property type="entry name" value="Methylated DNA-protein cysteine methyltransferase, C-terminal domain"/>
    <property type="match status" value="1"/>
</dbReference>
<keyword evidence="1" id="KW-0227">DNA damage</keyword>
<feature type="compositionally biased region" description="Basic and acidic residues" evidence="2">
    <location>
        <begin position="75"/>
        <end position="86"/>
    </location>
</feature>
<gene>
    <name evidence="4" type="ORF">GRQ65_19040</name>
</gene>
<dbReference type="EMBL" id="WUEK01000014">
    <property type="protein sequence ID" value="MXG91644.1"/>
    <property type="molecule type" value="Genomic_DNA"/>
</dbReference>
<dbReference type="GO" id="GO:0032259">
    <property type="term" value="P:methylation"/>
    <property type="evidence" value="ECO:0007669"/>
    <property type="project" value="UniProtKB-KW"/>
</dbReference>
<accession>A0A6L7F3A9</accession>
<dbReference type="GO" id="GO:0008168">
    <property type="term" value="F:methyltransferase activity"/>
    <property type="evidence" value="ECO:0007669"/>
    <property type="project" value="UniProtKB-KW"/>
</dbReference>
<organism evidence="4 5">
    <name type="scientific">Nocardioides flavescens</name>
    <dbReference type="NCBI Taxonomy" id="2691959"/>
    <lineage>
        <taxon>Bacteria</taxon>
        <taxon>Bacillati</taxon>
        <taxon>Actinomycetota</taxon>
        <taxon>Actinomycetes</taxon>
        <taxon>Propionibacteriales</taxon>
        <taxon>Nocardioidaceae</taxon>
        <taxon>Nocardioides</taxon>
    </lineage>
</organism>
<dbReference type="InterPro" id="IPR036217">
    <property type="entry name" value="MethylDNA_cys_MeTrfase_DNAb"/>
</dbReference>
<dbReference type="InterPro" id="IPR036388">
    <property type="entry name" value="WH-like_DNA-bd_sf"/>
</dbReference>
<keyword evidence="5" id="KW-1185">Reference proteome</keyword>
<dbReference type="Pfam" id="PF01035">
    <property type="entry name" value="DNA_binding_1"/>
    <property type="match status" value="1"/>
</dbReference>
<feature type="region of interest" description="Disordered" evidence="2">
    <location>
        <begin position="73"/>
        <end position="110"/>
    </location>
</feature>
<dbReference type="CDD" id="cd06445">
    <property type="entry name" value="ATase"/>
    <property type="match status" value="1"/>
</dbReference>
<dbReference type="Proteomes" id="UP000473325">
    <property type="component" value="Unassembled WGS sequence"/>
</dbReference>
<comment type="caution">
    <text evidence="4">The sequence shown here is derived from an EMBL/GenBank/DDBJ whole genome shotgun (WGS) entry which is preliminary data.</text>
</comment>
<dbReference type="InterPro" id="IPR014048">
    <property type="entry name" value="MethylDNA_cys_MeTrfase_DNA-bd"/>
</dbReference>
<evidence type="ECO:0000313" key="4">
    <source>
        <dbReference type="EMBL" id="MXG91644.1"/>
    </source>
</evidence>
<proteinExistence type="predicted"/>
<sequence>MVTGPDLSAEDARERYVESVLTVVEQVPPGRVTSYGAIAGVVGSGPRRVGNVLARHGAPVPWWRVVRADGSLPPSHEENARPHYLDEGTPLRSTGAVDMPAAFWDPETRE</sequence>
<reference evidence="4 5" key="1">
    <citation type="submission" date="2019-12" db="EMBL/GenBank/DDBJ databases">
        <authorList>
            <person name="Kun Z."/>
        </authorList>
    </citation>
    <scope>NUCLEOTIDE SEQUENCE [LARGE SCALE GENOMIC DNA]</scope>
    <source>
        <strain evidence="4 5">YIM 123512</strain>
    </source>
</reference>
<dbReference type="InterPro" id="IPR052520">
    <property type="entry name" value="ATL_DNA_repair"/>
</dbReference>
<evidence type="ECO:0000256" key="1">
    <source>
        <dbReference type="ARBA" id="ARBA00022763"/>
    </source>
</evidence>
<dbReference type="GO" id="GO:0006281">
    <property type="term" value="P:DNA repair"/>
    <property type="evidence" value="ECO:0007669"/>
    <property type="project" value="InterPro"/>
</dbReference>
<evidence type="ECO:0000259" key="3">
    <source>
        <dbReference type="Pfam" id="PF01035"/>
    </source>
</evidence>
<evidence type="ECO:0000256" key="2">
    <source>
        <dbReference type="SAM" id="MobiDB-lite"/>
    </source>
</evidence>
<keyword evidence="4" id="KW-0808">Transferase</keyword>
<evidence type="ECO:0000313" key="5">
    <source>
        <dbReference type="Proteomes" id="UP000473325"/>
    </source>
</evidence>